<keyword evidence="3" id="KW-0547">Nucleotide-binding</keyword>
<evidence type="ECO:0000259" key="5">
    <source>
        <dbReference type="PROSITE" id="PS50893"/>
    </source>
</evidence>
<dbReference type="Gene3D" id="3.40.50.300">
    <property type="entry name" value="P-loop containing nucleotide triphosphate hydrolases"/>
    <property type="match status" value="1"/>
</dbReference>
<keyword evidence="7" id="KW-1185">Reference proteome</keyword>
<dbReference type="InterPro" id="IPR003439">
    <property type="entry name" value="ABC_transporter-like_ATP-bd"/>
</dbReference>
<dbReference type="PROSITE" id="PS50893">
    <property type="entry name" value="ABC_TRANSPORTER_2"/>
    <property type="match status" value="1"/>
</dbReference>
<dbReference type="SMART" id="SM00382">
    <property type="entry name" value="AAA"/>
    <property type="match status" value="1"/>
</dbReference>
<evidence type="ECO:0000256" key="4">
    <source>
        <dbReference type="ARBA" id="ARBA00022840"/>
    </source>
</evidence>
<evidence type="ECO:0000256" key="3">
    <source>
        <dbReference type="ARBA" id="ARBA00022741"/>
    </source>
</evidence>
<dbReference type="PANTHER" id="PTHR43335">
    <property type="entry name" value="ABC TRANSPORTER, ATP-BINDING PROTEIN"/>
    <property type="match status" value="1"/>
</dbReference>
<evidence type="ECO:0000313" key="6">
    <source>
        <dbReference type="EMBL" id="KXI28697.1"/>
    </source>
</evidence>
<evidence type="ECO:0000256" key="2">
    <source>
        <dbReference type="ARBA" id="ARBA00022448"/>
    </source>
</evidence>
<dbReference type="GO" id="GO:0005524">
    <property type="term" value="F:ATP binding"/>
    <property type="evidence" value="ECO:0007669"/>
    <property type="project" value="UniProtKB-KW"/>
</dbReference>
<dbReference type="PANTHER" id="PTHR43335:SF4">
    <property type="entry name" value="ABC TRANSPORTER, ATP-BINDING PROTEIN"/>
    <property type="match status" value="1"/>
</dbReference>
<dbReference type="GO" id="GO:0016887">
    <property type="term" value="F:ATP hydrolysis activity"/>
    <property type="evidence" value="ECO:0007669"/>
    <property type="project" value="InterPro"/>
</dbReference>
<dbReference type="OrthoDB" id="9778547at2"/>
<comment type="similarity">
    <text evidence="1">Belongs to the ABC transporter superfamily.</text>
</comment>
<organism evidence="6 7">
    <name type="scientific">Paraglaciecola hydrolytica</name>
    <dbReference type="NCBI Taxonomy" id="1799789"/>
    <lineage>
        <taxon>Bacteria</taxon>
        <taxon>Pseudomonadati</taxon>
        <taxon>Pseudomonadota</taxon>
        <taxon>Gammaproteobacteria</taxon>
        <taxon>Alteromonadales</taxon>
        <taxon>Alteromonadaceae</taxon>
        <taxon>Paraglaciecola</taxon>
    </lineage>
</organism>
<dbReference type="EMBL" id="LSNE01000006">
    <property type="protein sequence ID" value="KXI28697.1"/>
    <property type="molecule type" value="Genomic_DNA"/>
</dbReference>
<feature type="domain" description="ABC transporter" evidence="5">
    <location>
        <begin position="2"/>
        <end position="231"/>
    </location>
</feature>
<evidence type="ECO:0000313" key="7">
    <source>
        <dbReference type="Proteomes" id="UP000070299"/>
    </source>
</evidence>
<dbReference type="SUPFAM" id="SSF52540">
    <property type="entry name" value="P-loop containing nucleoside triphosphate hydrolases"/>
    <property type="match status" value="1"/>
</dbReference>
<protein>
    <submittedName>
        <fullName evidence="6">Multidrug ABC transporter ATP-binding protein</fullName>
    </submittedName>
</protein>
<dbReference type="Proteomes" id="UP000070299">
    <property type="component" value="Unassembled WGS sequence"/>
</dbReference>
<dbReference type="CDD" id="cd03230">
    <property type="entry name" value="ABC_DR_subfamily_A"/>
    <property type="match status" value="1"/>
</dbReference>
<evidence type="ECO:0000256" key="1">
    <source>
        <dbReference type="ARBA" id="ARBA00005417"/>
    </source>
</evidence>
<name>A0A136A0G8_9ALTE</name>
<sequence>MISVKNLFKSFGSFKAVDDLSFDIKPGDVVGFLGPNGAGKSTTMKMLTGFLAPTRGDIRIFDLDFNSQPKAIKKMIGYLPEGAPAYGDMTPLQFLNFIAQIRGYSGSEKQTRIQSVIQQVELQEVLDKPIDNLSKGFKRRVGLAQALIHDPQILILDEPTDGLDPNQKHQVRALIKNLAKDKIVIISTHILEEVSAVCNRVMIIAKGKLLFSGTPDELNRQSRFYGAVTLSFSYKADISELAELEGVAEMVVDPDNGNVTLIPEPNKHILHLVTAHVQRCKLPVDSLFVEQGRLDDVFREITQAEAQKEQVDIHEEQIDTQKEIAQ</sequence>
<gene>
    <name evidence="6" type="ORF">AX660_16630</name>
</gene>
<proteinExistence type="inferred from homology"/>
<keyword evidence="2" id="KW-0813">Transport</keyword>
<accession>A0A136A0G8</accession>
<dbReference type="STRING" id="1799789.AX660_16630"/>
<dbReference type="Pfam" id="PF00005">
    <property type="entry name" value="ABC_tran"/>
    <property type="match status" value="1"/>
</dbReference>
<reference evidence="7" key="1">
    <citation type="submission" date="2016-02" db="EMBL/GenBank/DDBJ databases">
        <authorList>
            <person name="Schultz-Johansen M."/>
            <person name="Glaring M.A."/>
            <person name="Bech P.K."/>
            <person name="Stougaard P."/>
        </authorList>
    </citation>
    <scope>NUCLEOTIDE SEQUENCE [LARGE SCALE GENOMIC DNA]</scope>
    <source>
        <strain evidence="7">S66</strain>
    </source>
</reference>
<dbReference type="InterPro" id="IPR027417">
    <property type="entry name" value="P-loop_NTPase"/>
</dbReference>
<keyword evidence="4 6" id="KW-0067">ATP-binding</keyword>
<dbReference type="RefSeq" id="WP_068377861.1">
    <property type="nucleotide sequence ID" value="NZ_LSNE01000006.1"/>
</dbReference>
<dbReference type="AlphaFoldDB" id="A0A136A0G8"/>
<comment type="caution">
    <text evidence="6">The sequence shown here is derived from an EMBL/GenBank/DDBJ whole genome shotgun (WGS) entry which is preliminary data.</text>
</comment>
<dbReference type="InterPro" id="IPR003593">
    <property type="entry name" value="AAA+_ATPase"/>
</dbReference>